<dbReference type="Proteomes" id="UP001157961">
    <property type="component" value="Unassembled WGS sequence"/>
</dbReference>
<evidence type="ECO:0000313" key="12">
    <source>
        <dbReference type="Proteomes" id="UP001157961"/>
    </source>
</evidence>
<evidence type="ECO:0000256" key="8">
    <source>
        <dbReference type="ARBA" id="ARBA00022989"/>
    </source>
</evidence>
<feature type="transmembrane region" description="Helical" evidence="10">
    <location>
        <begin position="20"/>
        <end position="40"/>
    </location>
</feature>
<evidence type="ECO:0000256" key="4">
    <source>
        <dbReference type="ARBA" id="ARBA00022475"/>
    </source>
</evidence>
<evidence type="ECO:0000256" key="1">
    <source>
        <dbReference type="ARBA" id="ARBA00004377"/>
    </source>
</evidence>
<keyword evidence="5" id="KW-0997">Cell inner membrane</keyword>
<reference evidence="11 12" key="1">
    <citation type="submission" date="2017-05" db="EMBL/GenBank/DDBJ databases">
        <authorList>
            <person name="Varghese N."/>
            <person name="Submissions S."/>
        </authorList>
    </citation>
    <scope>NUCLEOTIDE SEQUENCE [LARGE SCALE GENOMIC DNA]</scope>
    <source>
        <strain evidence="11 12">DSM 29734</strain>
    </source>
</reference>
<comment type="similarity">
    <text evidence="2">Belongs to the GSP M family.</text>
</comment>
<protein>
    <submittedName>
        <fullName evidence="11">Type II secretion system protein M (GspM)</fullName>
    </submittedName>
</protein>
<evidence type="ECO:0000256" key="7">
    <source>
        <dbReference type="ARBA" id="ARBA00022927"/>
    </source>
</evidence>
<dbReference type="Gene3D" id="3.30.1360.100">
    <property type="entry name" value="General secretion pathway protein M, EpsM"/>
    <property type="match status" value="1"/>
</dbReference>
<accession>A0ABY1NCB4</accession>
<keyword evidence="9 10" id="KW-0472">Membrane</keyword>
<keyword evidence="7" id="KW-0653">Protein transport</keyword>
<comment type="caution">
    <text evidence="11">The sequence shown here is derived from an EMBL/GenBank/DDBJ whole genome shotgun (WGS) entry which is preliminary data.</text>
</comment>
<evidence type="ECO:0000256" key="5">
    <source>
        <dbReference type="ARBA" id="ARBA00022519"/>
    </source>
</evidence>
<keyword evidence="12" id="KW-1185">Reference proteome</keyword>
<keyword evidence="3" id="KW-0813">Transport</keyword>
<keyword evidence="6 10" id="KW-0812">Transmembrane</keyword>
<keyword evidence="4" id="KW-1003">Cell membrane</keyword>
<dbReference type="EMBL" id="FXTY01000001">
    <property type="protein sequence ID" value="SMP05829.1"/>
    <property type="molecule type" value="Genomic_DNA"/>
</dbReference>
<sequence length="165" mass="18448">MRGRFLDFLLQLTRRERMLLASMGVIVVPLAVIFGLILPLQDQRNAAELAQKEAVALQRWVSSQAREQTVLSQTAPQTEIGNPIGSGGIEQGLIKAQLRQSVTVLDADGEDGIELQFERVDFLKLASWLRSTHPEWGYDIVAFRLEATNEPGVVSTWLDLRPPKK</sequence>
<evidence type="ECO:0000256" key="2">
    <source>
        <dbReference type="ARBA" id="ARBA00010637"/>
    </source>
</evidence>
<evidence type="ECO:0000256" key="3">
    <source>
        <dbReference type="ARBA" id="ARBA00022448"/>
    </source>
</evidence>
<dbReference type="Pfam" id="PF04612">
    <property type="entry name" value="T2SSM"/>
    <property type="match status" value="1"/>
</dbReference>
<dbReference type="SUPFAM" id="SSF103054">
    <property type="entry name" value="General secretion pathway protein M, EpsM"/>
    <property type="match status" value="1"/>
</dbReference>
<evidence type="ECO:0000256" key="10">
    <source>
        <dbReference type="SAM" id="Phobius"/>
    </source>
</evidence>
<evidence type="ECO:0000256" key="6">
    <source>
        <dbReference type="ARBA" id="ARBA00022692"/>
    </source>
</evidence>
<organism evidence="11 12">
    <name type="scientific">Shimia sagamensis</name>
    <dbReference type="NCBI Taxonomy" id="1566352"/>
    <lineage>
        <taxon>Bacteria</taxon>
        <taxon>Pseudomonadati</taxon>
        <taxon>Pseudomonadota</taxon>
        <taxon>Alphaproteobacteria</taxon>
        <taxon>Rhodobacterales</taxon>
        <taxon>Roseobacteraceae</taxon>
    </lineage>
</organism>
<dbReference type="InterPro" id="IPR007690">
    <property type="entry name" value="T2SS_GspM"/>
</dbReference>
<dbReference type="InterPro" id="IPR023229">
    <property type="entry name" value="T2SS_M_periplasmic_sf"/>
</dbReference>
<comment type="subcellular location">
    <subcellularLocation>
        <location evidence="1">Cell inner membrane</location>
        <topology evidence="1">Single-pass membrane protein</topology>
    </subcellularLocation>
</comment>
<evidence type="ECO:0000256" key="9">
    <source>
        <dbReference type="ARBA" id="ARBA00023136"/>
    </source>
</evidence>
<evidence type="ECO:0000313" key="11">
    <source>
        <dbReference type="EMBL" id="SMP05829.1"/>
    </source>
</evidence>
<gene>
    <name evidence="11" type="ORF">SAMN06265373_101598</name>
</gene>
<proteinExistence type="inferred from homology"/>
<keyword evidence="8 10" id="KW-1133">Transmembrane helix</keyword>
<name>A0ABY1NCB4_9RHOB</name>